<comment type="cofactor">
    <cofactor evidence="1">
        <name>Mn(2+)</name>
        <dbReference type="ChEBI" id="CHEBI:29035"/>
    </cofactor>
</comment>
<evidence type="ECO:0000259" key="6">
    <source>
        <dbReference type="Pfam" id="PF01397"/>
    </source>
</evidence>
<evidence type="ECO:0000259" key="7">
    <source>
        <dbReference type="Pfam" id="PF03936"/>
    </source>
</evidence>
<evidence type="ECO:0000313" key="8">
    <source>
        <dbReference type="EMBL" id="KAJ4769256.1"/>
    </source>
</evidence>
<evidence type="ECO:0000256" key="1">
    <source>
        <dbReference type="ARBA" id="ARBA00001936"/>
    </source>
</evidence>
<keyword evidence="4" id="KW-0460">Magnesium</keyword>
<dbReference type="InterPro" id="IPR044814">
    <property type="entry name" value="Terpene_cyclase_plant_C1"/>
</dbReference>
<dbReference type="SFLD" id="SFLDG01019">
    <property type="entry name" value="Terpene_Cyclase_Like_1_C_Termi"/>
    <property type="match status" value="1"/>
</dbReference>
<reference evidence="8" key="1">
    <citation type="submission" date="2022-08" db="EMBL/GenBank/DDBJ databases">
        <authorList>
            <person name="Marques A."/>
        </authorList>
    </citation>
    <scope>NUCLEOTIDE SEQUENCE</scope>
    <source>
        <strain evidence="8">RhyPub2mFocal</strain>
        <tissue evidence="8">Leaves</tissue>
    </source>
</reference>
<dbReference type="SUPFAM" id="SSF48576">
    <property type="entry name" value="Terpenoid synthases"/>
    <property type="match status" value="1"/>
</dbReference>
<name>A0AAV8DSJ5_9POAL</name>
<feature type="domain" description="Terpene synthase metal-binding" evidence="7">
    <location>
        <begin position="332"/>
        <end position="571"/>
    </location>
</feature>
<dbReference type="Gene3D" id="1.50.10.130">
    <property type="entry name" value="Terpene synthase, N-terminal domain"/>
    <property type="match status" value="1"/>
</dbReference>
<dbReference type="Proteomes" id="UP001140206">
    <property type="component" value="Chromosome 3"/>
</dbReference>
<dbReference type="SFLD" id="SFLDS00005">
    <property type="entry name" value="Isoprenoid_Synthase_Type_I"/>
    <property type="match status" value="1"/>
</dbReference>
<comment type="cofactor">
    <cofactor evidence="2">
        <name>Mg(2+)</name>
        <dbReference type="ChEBI" id="CHEBI:18420"/>
    </cofactor>
</comment>
<evidence type="ECO:0000256" key="5">
    <source>
        <dbReference type="ARBA" id="ARBA00023239"/>
    </source>
</evidence>
<keyword evidence="3" id="KW-0479">Metal-binding</keyword>
<proteinExistence type="predicted"/>
<dbReference type="Pfam" id="PF03936">
    <property type="entry name" value="Terpene_synth_C"/>
    <property type="match status" value="1"/>
</dbReference>
<keyword evidence="5" id="KW-0456">Lyase</keyword>
<dbReference type="InterPro" id="IPR050148">
    <property type="entry name" value="Terpene_synthase-like"/>
</dbReference>
<sequence length="625" mass="72690">MQSCKFTHKTGPYSYRLHMLRTCRTPSIVYVPAKAKPWSPPATCKTRYLVHNKLSLSKCAGLSSCSTNEHDHLKTIGRNSGDYITSSVWGDYFTTYTPPNTEPKELMEHRIKELKEEVKVMLKSTTNTKLMSYVDTIERLGIGYHFVNEIDDALSYLHDIKLDKDGLEHVALQFRLLRQHGFNVSTGRMWSGQTDGFLFPKFLTDVFCKFKDSDGNFDENLHKDARGLLSLYNAGSLAFPGETILDEAISFTRGHLKSMANDLDSPLKRQVLRALNTPLRRMVPRIEAMYYIEEYMEEKTRNDTLLKLATLDYNLLQRLHLEELKDLSLWWKELDMSENLTYSRDRLVENYFWALSEYYEPHYSRARVMVTKYWTMLTLLDDTFDVYGTYEECKLLTDAFHRWDDQKAINCLPKYLRGFYHKFINTINGLQDKLEPSEKYLVSYLIRETQRLVDCYMQELEWHAKRQVPTFDERKKPAIDGNAGSIVVCGPLLGMGKVVTEDAIRWLTSLPDVVMAATEICRYNDEAISYEREKNAGQGPTTIACYMIEHNLRKDEAALQFEYFADESWKKMNRAFLRPTNAPVELLDRILNYGRMCSRELLVGFTYGSKLKEIISSLLLKPFSF</sequence>
<dbReference type="GO" id="GO:0010333">
    <property type="term" value="F:terpene synthase activity"/>
    <property type="evidence" value="ECO:0007669"/>
    <property type="project" value="InterPro"/>
</dbReference>
<dbReference type="PANTHER" id="PTHR31225:SF93">
    <property type="entry name" value="ALPHA-HUMULENE_(-)-(E)-BETA-CARYOPHYLLENE SYNTHASE"/>
    <property type="match status" value="1"/>
</dbReference>
<organism evidence="8 9">
    <name type="scientific">Rhynchospora pubera</name>
    <dbReference type="NCBI Taxonomy" id="906938"/>
    <lineage>
        <taxon>Eukaryota</taxon>
        <taxon>Viridiplantae</taxon>
        <taxon>Streptophyta</taxon>
        <taxon>Embryophyta</taxon>
        <taxon>Tracheophyta</taxon>
        <taxon>Spermatophyta</taxon>
        <taxon>Magnoliopsida</taxon>
        <taxon>Liliopsida</taxon>
        <taxon>Poales</taxon>
        <taxon>Cyperaceae</taxon>
        <taxon>Cyperoideae</taxon>
        <taxon>Rhynchosporeae</taxon>
        <taxon>Rhynchospora</taxon>
    </lineage>
</organism>
<dbReference type="Pfam" id="PF01397">
    <property type="entry name" value="Terpene_synth"/>
    <property type="match status" value="2"/>
</dbReference>
<dbReference type="Gene3D" id="1.10.600.10">
    <property type="entry name" value="Farnesyl Diphosphate Synthase"/>
    <property type="match status" value="1"/>
</dbReference>
<evidence type="ECO:0000256" key="4">
    <source>
        <dbReference type="ARBA" id="ARBA00022842"/>
    </source>
</evidence>
<dbReference type="EMBL" id="JAMFTS010000003">
    <property type="protein sequence ID" value="KAJ4769256.1"/>
    <property type="molecule type" value="Genomic_DNA"/>
</dbReference>
<dbReference type="PANTHER" id="PTHR31225">
    <property type="entry name" value="OS04G0344100 PROTEIN-RELATED"/>
    <property type="match status" value="1"/>
</dbReference>
<dbReference type="InterPro" id="IPR036965">
    <property type="entry name" value="Terpene_synth_N_sf"/>
</dbReference>
<feature type="domain" description="Terpene synthase N-terminal" evidence="6">
    <location>
        <begin position="204"/>
        <end position="275"/>
    </location>
</feature>
<gene>
    <name evidence="8" type="ORF">LUZ62_053513</name>
</gene>
<dbReference type="InterPro" id="IPR005630">
    <property type="entry name" value="Terpene_synthase_metal-bd"/>
</dbReference>
<dbReference type="GO" id="GO:0000287">
    <property type="term" value="F:magnesium ion binding"/>
    <property type="evidence" value="ECO:0007669"/>
    <property type="project" value="InterPro"/>
</dbReference>
<dbReference type="CDD" id="cd00684">
    <property type="entry name" value="Terpene_cyclase_plant_C1"/>
    <property type="match status" value="1"/>
</dbReference>
<comment type="caution">
    <text evidence="8">The sequence shown here is derived from an EMBL/GenBank/DDBJ whole genome shotgun (WGS) entry which is preliminary data.</text>
</comment>
<accession>A0AAV8DSJ5</accession>
<evidence type="ECO:0000256" key="2">
    <source>
        <dbReference type="ARBA" id="ARBA00001946"/>
    </source>
</evidence>
<dbReference type="InterPro" id="IPR034741">
    <property type="entry name" value="Terpene_cyclase-like_1_C"/>
</dbReference>
<dbReference type="InterPro" id="IPR001906">
    <property type="entry name" value="Terpene_synth_N"/>
</dbReference>
<dbReference type="InterPro" id="IPR008930">
    <property type="entry name" value="Terpenoid_cyclase/PrenylTrfase"/>
</dbReference>
<feature type="domain" description="Terpene synthase N-terminal" evidence="6">
    <location>
        <begin position="88"/>
        <end position="186"/>
    </location>
</feature>
<dbReference type="AlphaFoldDB" id="A0AAV8DSJ5"/>
<evidence type="ECO:0000256" key="3">
    <source>
        <dbReference type="ARBA" id="ARBA00022723"/>
    </source>
</evidence>
<dbReference type="GO" id="GO:0016102">
    <property type="term" value="P:diterpenoid biosynthetic process"/>
    <property type="evidence" value="ECO:0007669"/>
    <property type="project" value="InterPro"/>
</dbReference>
<keyword evidence="9" id="KW-1185">Reference proteome</keyword>
<dbReference type="InterPro" id="IPR008949">
    <property type="entry name" value="Isoprenoid_synthase_dom_sf"/>
</dbReference>
<dbReference type="SUPFAM" id="SSF48239">
    <property type="entry name" value="Terpenoid cyclases/Protein prenyltransferases"/>
    <property type="match status" value="1"/>
</dbReference>
<protein>
    <submittedName>
        <fullName evidence="8">Sesquiterpene synthase</fullName>
    </submittedName>
</protein>
<evidence type="ECO:0000313" key="9">
    <source>
        <dbReference type="Proteomes" id="UP001140206"/>
    </source>
</evidence>